<dbReference type="GO" id="GO:0003824">
    <property type="term" value="F:catalytic activity"/>
    <property type="evidence" value="ECO:0007669"/>
    <property type="project" value="UniProtKB-ARBA"/>
</dbReference>
<proteinExistence type="inferred from homology"/>
<name>A0A317DXA0_9PROT</name>
<dbReference type="OrthoDB" id="9797743at2"/>
<dbReference type="InterPro" id="IPR036412">
    <property type="entry name" value="HAD-like_sf"/>
</dbReference>
<evidence type="ECO:0000256" key="4">
    <source>
        <dbReference type="ARBA" id="ARBA00022842"/>
    </source>
</evidence>
<keyword evidence="3" id="KW-0479">Metal-binding</keyword>
<protein>
    <recommendedName>
        <fullName evidence="7">Hydrolase</fullName>
    </recommendedName>
</protein>
<evidence type="ECO:0000256" key="3">
    <source>
        <dbReference type="ARBA" id="ARBA00022723"/>
    </source>
</evidence>
<reference evidence="6" key="1">
    <citation type="submission" date="2018-05" db="EMBL/GenBank/DDBJ databases">
        <title>Zavarzinia sp. HR-AS.</title>
        <authorList>
            <person name="Lee Y."/>
            <person name="Jeon C.O."/>
        </authorList>
    </citation>
    <scope>NUCLEOTIDE SEQUENCE [LARGE SCALE GENOMIC DNA]</scope>
    <source>
        <strain evidence="6">DSM 1231</strain>
    </source>
</reference>
<organism evidence="5 6">
    <name type="scientific">Zavarzinia compransoris</name>
    <dbReference type="NCBI Taxonomy" id="1264899"/>
    <lineage>
        <taxon>Bacteria</taxon>
        <taxon>Pseudomonadati</taxon>
        <taxon>Pseudomonadota</taxon>
        <taxon>Alphaproteobacteria</taxon>
        <taxon>Rhodospirillales</taxon>
        <taxon>Zavarziniaceae</taxon>
        <taxon>Zavarzinia</taxon>
    </lineage>
</organism>
<sequence length="251" mass="26130">MPSAAGRKRSCAIWRRARWACRLRLPFIRLRGVTVRPSLVIFDCDGVLVDSEGIANRALAAAVTAHGLALDEAGSRREFVGLSMTSVMARIEVLTGKALPPDWLPRLQAETYDGFRAGLQAVPGIAAAVAAVRSAGLATCVASSGTPDKMALTLGLTGLAPLFEGRIFSALEVRHGKPAPDLFLHAAARMGHEPGKSVVVEDSVPGVTGAVAAGMRALGFARETDARLLAAAGAETFTDMAALPALLGLQP</sequence>
<dbReference type="PANTHER" id="PTHR46193:SF10">
    <property type="entry name" value="6-PHOSPHOGLUCONATE PHOSPHATASE"/>
    <property type="match status" value="1"/>
</dbReference>
<evidence type="ECO:0000313" key="5">
    <source>
        <dbReference type="EMBL" id="PWR18994.1"/>
    </source>
</evidence>
<evidence type="ECO:0008006" key="7">
    <source>
        <dbReference type="Google" id="ProtNLM"/>
    </source>
</evidence>
<dbReference type="SUPFAM" id="SSF56784">
    <property type="entry name" value="HAD-like"/>
    <property type="match status" value="1"/>
</dbReference>
<dbReference type="SFLD" id="SFLDS00003">
    <property type="entry name" value="Haloacid_Dehalogenase"/>
    <property type="match status" value="1"/>
</dbReference>
<evidence type="ECO:0000256" key="1">
    <source>
        <dbReference type="ARBA" id="ARBA00001946"/>
    </source>
</evidence>
<comment type="caution">
    <text evidence="5">The sequence shown here is derived from an EMBL/GenBank/DDBJ whole genome shotgun (WGS) entry which is preliminary data.</text>
</comment>
<dbReference type="SFLD" id="SFLDG01129">
    <property type="entry name" value="C1.5:_HAD__Beta-PGM__Phosphata"/>
    <property type="match status" value="1"/>
</dbReference>
<dbReference type="PANTHER" id="PTHR46193">
    <property type="entry name" value="6-PHOSPHOGLUCONATE PHOSPHATASE"/>
    <property type="match status" value="1"/>
</dbReference>
<dbReference type="InterPro" id="IPR023214">
    <property type="entry name" value="HAD_sf"/>
</dbReference>
<dbReference type="Pfam" id="PF00702">
    <property type="entry name" value="Hydrolase"/>
    <property type="match status" value="1"/>
</dbReference>
<dbReference type="NCBIfam" id="TIGR01509">
    <property type="entry name" value="HAD-SF-IA-v3"/>
    <property type="match status" value="1"/>
</dbReference>
<gene>
    <name evidence="5" type="ORF">DKG75_18680</name>
</gene>
<dbReference type="InterPro" id="IPR023198">
    <property type="entry name" value="PGP-like_dom2"/>
</dbReference>
<dbReference type="InterPro" id="IPR051600">
    <property type="entry name" value="Beta-PGM-like"/>
</dbReference>
<dbReference type="Proteomes" id="UP000246077">
    <property type="component" value="Unassembled WGS sequence"/>
</dbReference>
<evidence type="ECO:0000256" key="2">
    <source>
        <dbReference type="ARBA" id="ARBA00006171"/>
    </source>
</evidence>
<dbReference type="GO" id="GO:0046872">
    <property type="term" value="F:metal ion binding"/>
    <property type="evidence" value="ECO:0007669"/>
    <property type="project" value="UniProtKB-KW"/>
</dbReference>
<dbReference type="Gene3D" id="3.40.50.1000">
    <property type="entry name" value="HAD superfamily/HAD-like"/>
    <property type="match status" value="1"/>
</dbReference>
<evidence type="ECO:0000313" key="6">
    <source>
        <dbReference type="Proteomes" id="UP000246077"/>
    </source>
</evidence>
<dbReference type="AlphaFoldDB" id="A0A317DXA0"/>
<accession>A0A317DXA0</accession>
<dbReference type="EMBL" id="QGLF01000005">
    <property type="protein sequence ID" value="PWR18994.1"/>
    <property type="molecule type" value="Genomic_DNA"/>
</dbReference>
<dbReference type="InterPro" id="IPR006439">
    <property type="entry name" value="HAD-SF_hydro_IA"/>
</dbReference>
<dbReference type="Gene3D" id="1.10.150.240">
    <property type="entry name" value="Putative phosphatase, domain 2"/>
    <property type="match status" value="1"/>
</dbReference>
<comment type="similarity">
    <text evidence="2">Belongs to the HAD-like hydrolase superfamily. CbbY/CbbZ/Gph/YieH family.</text>
</comment>
<keyword evidence="6" id="KW-1185">Reference proteome</keyword>
<comment type="cofactor">
    <cofactor evidence="1">
        <name>Mg(2+)</name>
        <dbReference type="ChEBI" id="CHEBI:18420"/>
    </cofactor>
</comment>
<keyword evidence="4" id="KW-0460">Magnesium</keyword>